<dbReference type="Proteomes" id="UP001251528">
    <property type="component" value="Unassembled WGS sequence"/>
</dbReference>
<evidence type="ECO:0000256" key="1">
    <source>
        <dbReference type="SAM" id="MobiDB-lite"/>
    </source>
</evidence>
<feature type="compositionally biased region" description="Acidic residues" evidence="1">
    <location>
        <begin position="39"/>
        <end position="58"/>
    </location>
</feature>
<evidence type="ECO:0000313" key="3">
    <source>
        <dbReference type="Proteomes" id="UP001251528"/>
    </source>
</evidence>
<dbReference type="AlphaFoldDB" id="A0AAJ0D0X6"/>
<proteinExistence type="predicted"/>
<accession>A0AAJ0D0X6</accession>
<organism evidence="2 3">
    <name type="scientific">Conoideocrella luteorostrata</name>
    <dbReference type="NCBI Taxonomy" id="1105319"/>
    <lineage>
        <taxon>Eukaryota</taxon>
        <taxon>Fungi</taxon>
        <taxon>Dikarya</taxon>
        <taxon>Ascomycota</taxon>
        <taxon>Pezizomycotina</taxon>
        <taxon>Sordariomycetes</taxon>
        <taxon>Hypocreomycetidae</taxon>
        <taxon>Hypocreales</taxon>
        <taxon>Clavicipitaceae</taxon>
        <taxon>Conoideocrella</taxon>
    </lineage>
</organism>
<name>A0AAJ0D0X6_9HYPO</name>
<dbReference type="GO" id="GO:0000224">
    <property type="term" value="F:peptide-N4-(N-acetyl-beta-glucosaminyl)asparagine amidase activity"/>
    <property type="evidence" value="ECO:0007669"/>
    <property type="project" value="UniProtKB-EC"/>
</dbReference>
<dbReference type="EC" id="3.5.1.52" evidence="2"/>
<protein>
    <submittedName>
        <fullName evidence="2">Protein png1</fullName>
        <ecNumber evidence="2">3.5.1.52</ecNumber>
    </submittedName>
</protein>
<reference evidence="2" key="1">
    <citation type="submission" date="2023-06" db="EMBL/GenBank/DDBJ databases">
        <title>Conoideocrella luteorostrata (Hypocreales: Clavicipitaceae), a potential biocontrol fungus for elongate hemlock scale in United States Christmas tree production areas.</title>
        <authorList>
            <person name="Barrett H."/>
            <person name="Lovett B."/>
            <person name="Macias A.M."/>
            <person name="Stajich J.E."/>
            <person name="Kasson M.T."/>
        </authorList>
    </citation>
    <scope>NUCLEOTIDE SEQUENCE</scope>
    <source>
        <strain evidence="2">ARSEF 14590</strain>
    </source>
</reference>
<keyword evidence="3" id="KW-1185">Reference proteome</keyword>
<sequence length="88" mass="9675">MAGPVIPRNGSYYQLTVAHVFQRNNEPLQLQIYGAMEAGDCDFDGMSDDDGDKEGMDDEITRRGSATPEWIDSDKDSFTAKLDPPSSS</sequence>
<keyword evidence="2" id="KW-0378">Hydrolase</keyword>
<feature type="region of interest" description="Disordered" evidence="1">
    <location>
        <begin position="39"/>
        <end position="88"/>
    </location>
</feature>
<gene>
    <name evidence="2" type="primary">png1_1</name>
    <name evidence="2" type="ORF">QQS21_000555</name>
</gene>
<comment type="caution">
    <text evidence="2">The sequence shown here is derived from an EMBL/GenBank/DDBJ whole genome shotgun (WGS) entry which is preliminary data.</text>
</comment>
<dbReference type="EMBL" id="JASWJB010000005">
    <property type="protein sequence ID" value="KAK2616512.1"/>
    <property type="molecule type" value="Genomic_DNA"/>
</dbReference>
<evidence type="ECO:0000313" key="2">
    <source>
        <dbReference type="EMBL" id="KAK2616512.1"/>
    </source>
</evidence>